<accession>A0A381U5Z6</accession>
<gene>
    <name evidence="4" type="ORF">METZ01_LOCUS74777</name>
</gene>
<dbReference type="SUPFAM" id="SSF51735">
    <property type="entry name" value="NAD(P)-binding Rossmann-fold domains"/>
    <property type="match status" value="1"/>
</dbReference>
<dbReference type="InterPro" id="IPR036291">
    <property type="entry name" value="NAD(P)-bd_dom_sf"/>
</dbReference>
<evidence type="ECO:0000256" key="2">
    <source>
        <dbReference type="ARBA" id="ARBA00023002"/>
    </source>
</evidence>
<feature type="non-terminal residue" evidence="4">
    <location>
        <position position="130"/>
    </location>
</feature>
<name>A0A381U5Z6_9ZZZZ</name>
<keyword evidence="1" id="KW-0521">NADP</keyword>
<dbReference type="Pfam" id="PF01113">
    <property type="entry name" value="DapB_N"/>
    <property type="match status" value="1"/>
</dbReference>
<dbReference type="GO" id="GO:0009089">
    <property type="term" value="P:lysine biosynthetic process via diaminopimelate"/>
    <property type="evidence" value="ECO:0007669"/>
    <property type="project" value="InterPro"/>
</dbReference>
<dbReference type="Gene3D" id="3.40.50.720">
    <property type="entry name" value="NAD(P)-binding Rossmann-like Domain"/>
    <property type="match status" value="1"/>
</dbReference>
<reference evidence="4" key="1">
    <citation type="submission" date="2018-05" db="EMBL/GenBank/DDBJ databases">
        <authorList>
            <person name="Lanie J.A."/>
            <person name="Ng W.-L."/>
            <person name="Kazmierczak K.M."/>
            <person name="Andrzejewski T.M."/>
            <person name="Davidsen T.M."/>
            <person name="Wayne K.J."/>
            <person name="Tettelin H."/>
            <person name="Glass J.I."/>
            <person name="Rusch D."/>
            <person name="Podicherti R."/>
            <person name="Tsui H.-C.T."/>
            <person name="Winkler M.E."/>
        </authorList>
    </citation>
    <scope>NUCLEOTIDE SEQUENCE</scope>
</reference>
<protein>
    <recommendedName>
        <fullName evidence="3">Dihydrodipicolinate reductase N-terminal domain-containing protein</fullName>
    </recommendedName>
</protein>
<dbReference type="CDD" id="cd24146">
    <property type="entry name" value="nat-AmDH_N_like"/>
    <property type="match status" value="1"/>
</dbReference>
<dbReference type="AlphaFoldDB" id="A0A381U5Z6"/>
<dbReference type="InterPro" id="IPR000846">
    <property type="entry name" value="DapB_N"/>
</dbReference>
<feature type="domain" description="Dihydrodipicolinate reductase N-terminal" evidence="3">
    <location>
        <begin position="17"/>
        <end position="79"/>
    </location>
</feature>
<dbReference type="GO" id="GO:0008839">
    <property type="term" value="F:4-hydroxy-tetrahydrodipicolinate reductase"/>
    <property type="evidence" value="ECO:0007669"/>
    <property type="project" value="InterPro"/>
</dbReference>
<keyword evidence="2" id="KW-0560">Oxidoreductase</keyword>
<sequence>MEDKLGKKIFKVVQWSSGNVGKASIRGIVQREDLELVGLIVHDNEKVGKDAGVIAGIEETGILATDQIDDILSKDIDCVHYTPLASFRMGLDPEADKKNILSILRRGINVVTTVGYLFPKAFGDELTKEI</sequence>
<organism evidence="4">
    <name type="scientific">marine metagenome</name>
    <dbReference type="NCBI Taxonomy" id="408172"/>
    <lineage>
        <taxon>unclassified sequences</taxon>
        <taxon>metagenomes</taxon>
        <taxon>ecological metagenomes</taxon>
    </lineage>
</organism>
<proteinExistence type="predicted"/>
<evidence type="ECO:0000256" key="1">
    <source>
        <dbReference type="ARBA" id="ARBA00022857"/>
    </source>
</evidence>
<dbReference type="EMBL" id="UINC01005532">
    <property type="protein sequence ID" value="SVA21923.1"/>
    <property type="molecule type" value="Genomic_DNA"/>
</dbReference>
<evidence type="ECO:0000313" key="4">
    <source>
        <dbReference type="EMBL" id="SVA21923.1"/>
    </source>
</evidence>
<evidence type="ECO:0000259" key="3">
    <source>
        <dbReference type="Pfam" id="PF01113"/>
    </source>
</evidence>